<evidence type="ECO:0008006" key="4">
    <source>
        <dbReference type="Google" id="ProtNLM"/>
    </source>
</evidence>
<gene>
    <name evidence="2" type="ORF">GCU69_22165</name>
</gene>
<feature type="region of interest" description="Disordered" evidence="1">
    <location>
        <begin position="158"/>
        <end position="198"/>
    </location>
</feature>
<organism evidence="2 3">
    <name type="scientific">Streptomyces lycii</name>
    <dbReference type="NCBI Taxonomy" id="2654337"/>
    <lineage>
        <taxon>Bacteria</taxon>
        <taxon>Bacillati</taxon>
        <taxon>Actinomycetota</taxon>
        <taxon>Actinomycetes</taxon>
        <taxon>Kitasatosporales</taxon>
        <taxon>Streptomycetaceae</taxon>
        <taxon>Streptomyces</taxon>
    </lineage>
</organism>
<dbReference type="EMBL" id="WHPN01000341">
    <property type="protein sequence ID" value="KAF4406973.1"/>
    <property type="molecule type" value="Genomic_DNA"/>
</dbReference>
<reference evidence="2 3" key="1">
    <citation type="submission" date="2019-10" db="EMBL/GenBank/DDBJ databases">
        <title>Streptomyces tenebrisbrunneis sp.nov., an endogenous actinomycete isolated from of Lycium ruthenicum.</title>
        <authorList>
            <person name="Ma L."/>
        </authorList>
    </citation>
    <scope>NUCLEOTIDE SEQUENCE [LARGE SCALE GENOMIC DNA]</scope>
    <source>
        <strain evidence="2 3">TRM 66187</strain>
    </source>
</reference>
<evidence type="ECO:0000313" key="3">
    <source>
        <dbReference type="Proteomes" id="UP000621266"/>
    </source>
</evidence>
<comment type="caution">
    <text evidence="2">The sequence shown here is derived from an EMBL/GenBank/DDBJ whole genome shotgun (WGS) entry which is preliminary data.</text>
</comment>
<evidence type="ECO:0000256" key="1">
    <source>
        <dbReference type="SAM" id="MobiDB-lite"/>
    </source>
</evidence>
<name>A0ABQ7FI89_9ACTN</name>
<feature type="compositionally biased region" description="Polar residues" evidence="1">
    <location>
        <begin position="33"/>
        <end position="42"/>
    </location>
</feature>
<proteinExistence type="predicted"/>
<evidence type="ECO:0000313" key="2">
    <source>
        <dbReference type="EMBL" id="KAF4406973.1"/>
    </source>
</evidence>
<protein>
    <recommendedName>
        <fullName evidence="4">Lipoprotein</fullName>
    </recommendedName>
</protein>
<feature type="region of interest" description="Disordered" evidence="1">
    <location>
        <begin position="24"/>
        <end position="50"/>
    </location>
</feature>
<keyword evidence="3" id="KW-1185">Reference proteome</keyword>
<accession>A0ABQ7FI89</accession>
<dbReference type="Proteomes" id="UP000621266">
    <property type="component" value="Unassembled WGS sequence"/>
</dbReference>
<sequence>MLAIALASAALPFAAGCGIRGTSVPVDAGPAPSRSSCATSGYRSPVPDSPRERSANVYLVCGSRLVPVERLLRPTGGDPDEEGLGFARALLAELQSQPTGGEAQSGFATEVPDGLRIEGAREDDPAGVLRLSADPADLPPYALAQLVCTYSATAAAGDERSVLLGGPDGEPPGRYPCTDELRARPGSVRPAETGTPAA</sequence>